<keyword evidence="2 5" id="KW-0479">Metal-binding</keyword>
<dbReference type="PANTHER" id="PTHR20854">
    <property type="entry name" value="INOSITOL MONOPHOSPHATASE"/>
    <property type="match status" value="1"/>
</dbReference>
<feature type="binding site" evidence="5">
    <location>
        <position position="87"/>
    </location>
    <ligand>
        <name>Mg(2+)</name>
        <dbReference type="ChEBI" id="CHEBI:18420"/>
        <label>1</label>
        <note>catalytic</note>
    </ligand>
</feature>
<organism evidence="6 7">
    <name type="scientific">Enterococcus mundtii</name>
    <dbReference type="NCBI Taxonomy" id="53346"/>
    <lineage>
        <taxon>Bacteria</taxon>
        <taxon>Bacillati</taxon>
        <taxon>Bacillota</taxon>
        <taxon>Bacilli</taxon>
        <taxon>Lactobacillales</taxon>
        <taxon>Enterococcaceae</taxon>
        <taxon>Enterococcus</taxon>
    </lineage>
</organism>
<evidence type="ECO:0000256" key="2">
    <source>
        <dbReference type="ARBA" id="ARBA00022723"/>
    </source>
</evidence>
<comment type="caution">
    <text evidence="6">The sequence shown here is derived from an EMBL/GenBank/DDBJ whole genome shotgun (WGS) entry which is preliminary data.</text>
</comment>
<evidence type="ECO:0000256" key="3">
    <source>
        <dbReference type="ARBA" id="ARBA00022801"/>
    </source>
</evidence>
<dbReference type="FunFam" id="3.30.540.10:FF:000003">
    <property type="entry name" value="Inositol-1-monophosphatase"/>
    <property type="match status" value="1"/>
</dbReference>
<evidence type="ECO:0000256" key="4">
    <source>
        <dbReference type="ARBA" id="ARBA00022842"/>
    </source>
</evidence>
<evidence type="ECO:0000256" key="5">
    <source>
        <dbReference type="PIRSR" id="PIRSR600760-2"/>
    </source>
</evidence>
<keyword evidence="3" id="KW-0378">Hydrolase</keyword>
<name>A0A1V2UFZ2_ENTMU</name>
<evidence type="ECO:0000256" key="1">
    <source>
        <dbReference type="ARBA" id="ARBA00001946"/>
    </source>
</evidence>
<dbReference type="STRING" id="53346.A5802_000812"/>
<dbReference type="SUPFAM" id="SSF56655">
    <property type="entry name" value="Carbohydrate phosphatase"/>
    <property type="match status" value="1"/>
</dbReference>
<dbReference type="GO" id="GO:0006020">
    <property type="term" value="P:inositol metabolic process"/>
    <property type="evidence" value="ECO:0007669"/>
    <property type="project" value="TreeGrafter"/>
</dbReference>
<dbReference type="PRINTS" id="PR00377">
    <property type="entry name" value="IMPHPHTASES"/>
</dbReference>
<gene>
    <name evidence="6" type="ORF">BTN92_11390</name>
</gene>
<reference evidence="6 7" key="1">
    <citation type="submission" date="2016-12" db="EMBL/GenBank/DDBJ databases">
        <authorList>
            <person name="Song W.-J."/>
            <person name="Kurnit D.M."/>
        </authorList>
    </citation>
    <scope>NUCLEOTIDE SEQUENCE [LARGE SCALE GENOMIC DNA]</scope>
    <source>
        <strain evidence="6 7">CGB1038-1_S1</strain>
    </source>
</reference>
<dbReference type="EMBL" id="MSTR01000011">
    <property type="protein sequence ID" value="ONN42155.1"/>
    <property type="molecule type" value="Genomic_DNA"/>
</dbReference>
<dbReference type="Pfam" id="PF00459">
    <property type="entry name" value="Inositol_P"/>
    <property type="match status" value="1"/>
</dbReference>
<evidence type="ECO:0000313" key="7">
    <source>
        <dbReference type="Proteomes" id="UP000189299"/>
    </source>
</evidence>
<dbReference type="GO" id="GO:0008934">
    <property type="term" value="F:inositol monophosphate 1-phosphatase activity"/>
    <property type="evidence" value="ECO:0007669"/>
    <property type="project" value="TreeGrafter"/>
</dbReference>
<feature type="binding site" evidence="5">
    <location>
        <position position="84"/>
    </location>
    <ligand>
        <name>Mg(2+)</name>
        <dbReference type="ChEBI" id="CHEBI:18420"/>
        <label>1</label>
        <note>catalytic</note>
    </ligand>
</feature>
<dbReference type="RefSeq" id="WP_077151792.1">
    <property type="nucleotide sequence ID" value="NZ_CABMMO010000011.1"/>
</dbReference>
<dbReference type="GO" id="GO:0007165">
    <property type="term" value="P:signal transduction"/>
    <property type="evidence" value="ECO:0007669"/>
    <property type="project" value="TreeGrafter"/>
</dbReference>
<dbReference type="Proteomes" id="UP000189299">
    <property type="component" value="Unassembled WGS sequence"/>
</dbReference>
<dbReference type="GO" id="GO:0046872">
    <property type="term" value="F:metal ion binding"/>
    <property type="evidence" value="ECO:0007669"/>
    <property type="project" value="UniProtKB-KW"/>
</dbReference>
<dbReference type="Gene3D" id="3.40.190.80">
    <property type="match status" value="1"/>
</dbReference>
<feature type="binding site" evidence="5">
    <location>
        <position position="66"/>
    </location>
    <ligand>
        <name>Mg(2+)</name>
        <dbReference type="ChEBI" id="CHEBI:18420"/>
        <label>1</label>
        <note>catalytic</note>
    </ligand>
</feature>
<feature type="binding site" evidence="5">
    <location>
        <position position="206"/>
    </location>
    <ligand>
        <name>Mg(2+)</name>
        <dbReference type="ChEBI" id="CHEBI:18420"/>
        <label>1</label>
        <note>catalytic</note>
    </ligand>
</feature>
<evidence type="ECO:0000313" key="6">
    <source>
        <dbReference type="EMBL" id="ONN42155.1"/>
    </source>
</evidence>
<proteinExistence type="predicted"/>
<dbReference type="CDD" id="cd01637">
    <property type="entry name" value="IMPase_like"/>
    <property type="match status" value="1"/>
</dbReference>
<dbReference type="OrthoDB" id="9772456at2"/>
<accession>A0A1V2UFZ2</accession>
<sequence>MEKMIEEIIAWLAVAKEKILHAQNEQLTVAEKTNRKDLVTNMDREIQAFLINKIHSAYPQAKILAEEEGYNNLSDLSGQVFIIDPIDGTLNFVVQGENFCIMLAYYEDGVGQLGFIYDVMRDELYWGGKTIGVYKNDVKLPQPQDLPLDKGLVAINSYLFGHDRFNIHAIGEQSIGVRMCGCAGLELIAMLKGNHIGYISNLSPWDYAAGNVLLKEFGMRYSGFSGAPLSFSGREYYLAATPTAYATILDMLQLD</sequence>
<dbReference type="AlphaFoldDB" id="A0A1V2UFZ2"/>
<dbReference type="PANTHER" id="PTHR20854:SF4">
    <property type="entry name" value="INOSITOL-1-MONOPHOSPHATASE-RELATED"/>
    <property type="match status" value="1"/>
</dbReference>
<dbReference type="Gene3D" id="3.30.540.10">
    <property type="entry name" value="Fructose-1,6-Bisphosphatase, subunit A, domain 1"/>
    <property type="match status" value="1"/>
</dbReference>
<protein>
    <submittedName>
        <fullName evidence="6">Inositol monophosphatase</fullName>
    </submittedName>
</protein>
<dbReference type="InterPro" id="IPR000760">
    <property type="entry name" value="Inositol_monophosphatase-like"/>
</dbReference>
<comment type="cofactor">
    <cofactor evidence="1 5">
        <name>Mg(2+)</name>
        <dbReference type="ChEBI" id="CHEBI:18420"/>
    </cofactor>
</comment>
<feature type="binding site" evidence="5">
    <location>
        <position position="86"/>
    </location>
    <ligand>
        <name>Mg(2+)</name>
        <dbReference type="ChEBI" id="CHEBI:18420"/>
        <label>1</label>
        <note>catalytic</note>
    </ligand>
</feature>
<keyword evidence="4 5" id="KW-0460">Magnesium</keyword>